<reference evidence="2" key="1">
    <citation type="submission" date="2018-06" db="EMBL/GenBank/DDBJ databases">
        <authorList>
            <person name="Ashton P.M."/>
            <person name="Dallman T."/>
            <person name="Nair S."/>
            <person name="De Pinna E."/>
            <person name="Peters T."/>
            <person name="Grant K."/>
        </authorList>
    </citation>
    <scope>NUCLEOTIDE SEQUENCE</scope>
    <source>
        <strain evidence="2">424645</strain>
    </source>
</reference>
<keyword evidence="1" id="KW-0812">Transmembrane</keyword>
<dbReference type="EMBL" id="AAIVEO010000002">
    <property type="protein sequence ID" value="ECI4485549.1"/>
    <property type="molecule type" value="Genomic_DNA"/>
</dbReference>
<name>A0A1E8D234_SALET</name>
<evidence type="ECO:0008006" key="3">
    <source>
        <dbReference type="Google" id="ProtNLM"/>
    </source>
</evidence>
<dbReference type="AlphaFoldDB" id="A0A1E8D234"/>
<proteinExistence type="predicted"/>
<sequence>MLDKISHLSPLFGLLSPVVGIVTFFIGRKLGKRDAYRNERNKAAEPVHISVLSHIEKISQRMNVRIPVTQKQIDILCWHSSTADAEKIRNAWREYKDVESQAGDEYQSNPEFTDYDHFVDAARKVADLAGKR</sequence>
<dbReference type="RefSeq" id="WP_000884616.1">
    <property type="nucleotide sequence ID" value="NZ_JAKMZI010000015.1"/>
</dbReference>
<gene>
    <name evidence="2" type="ORF">DOW74_03360</name>
</gene>
<keyword evidence="1" id="KW-0472">Membrane</keyword>
<accession>A0A1E8D234</accession>
<evidence type="ECO:0000313" key="2">
    <source>
        <dbReference type="EMBL" id="ECI4485549.1"/>
    </source>
</evidence>
<organism evidence="2">
    <name type="scientific">Salmonella enterica I</name>
    <dbReference type="NCBI Taxonomy" id="59201"/>
    <lineage>
        <taxon>Bacteria</taxon>
        <taxon>Pseudomonadati</taxon>
        <taxon>Pseudomonadota</taxon>
        <taxon>Gammaproteobacteria</taxon>
        <taxon>Enterobacterales</taxon>
        <taxon>Enterobacteriaceae</taxon>
        <taxon>Salmonella</taxon>
    </lineage>
</organism>
<evidence type="ECO:0000256" key="1">
    <source>
        <dbReference type="SAM" id="Phobius"/>
    </source>
</evidence>
<comment type="caution">
    <text evidence="2">The sequence shown here is derived from an EMBL/GenBank/DDBJ whole genome shotgun (WGS) entry which is preliminary data.</text>
</comment>
<feature type="transmembrane region" description="Helical" evidence="1">
    <location>
        <begin position="6"/>
        <end position="27"/>
    </location>
</feature>
<keyword evidence="1" id="KW-1133">Transmembrane helix</keyword>
<protein>
    <recommendedName>
        <fullName evidence="3">Gp22</fullName>
    </recommendedName>
</protein>